<gene>
    <name evidence="11" type="ORF">FBUS_07421</name>
</gene>
<dbReference type="SUPFAM" id="SSF54171">
    <property type="entry name" value="DNA-binding domain"/>
    <property type="match status" value="1"/>
</dbReference>
<evidence type="ECO:0000256" key="5">
    <source>
        <dbReference type="ARBA" id="ARBA00022723"/>
    </source>
</evidence>
<evidence type="ECO:0000259" key="10">
    <source>
        <dbReference type="SMART" id="SM00468"/>
    </source>
</evidence>
<evidence type="ECO:0000256" key="3">
    <source>
        <dbReference type="ARBA" id="ARBA00022679"/>
    </source>
</evidence>
<feature type="domain" description="Pre-SET" evidence="10">
    <location>
        <begin position="158"/>
        <end position="251"/>
    </location>
</feature>
<dbReference type="GO" id="GO:0032259">
    <property type="term" value="P:methylation"/>
    <property type="evidence" value="ECO:0007669"/>
    <property type="project" value="UniProtKB-KW"/>
</dbReference>
<dbReference type="Pfam" id="PF05033">
    <property type="entry name" value="Pre-SET"/>
    <property type="match status" value="1"/>
</dbReference>
<keyword evidence="4" id="KW-0949">S-adenosyl-L-methionine</keyword>
<organism evidence="11 12">
    <name type="scientific">Fasciolopsis buskii</name>
    <dbReference type="NCBI Taxonomy" id="27845"/>
    <lineage>
        <taxon>Eukaryota</taxon>
        <taxon>Metazoa</taxon>
        <taxon>Spiralia</taxon>
        <taxon>Lophotrochozoa</taxon>
        <taxon>Platyhelminthes</taxon>
        <taxon>Trematoda</taxon>
        <taxon>Digenea</taxon>
        <taxon>Plagiorchiida</taxon>
        <taxon>Echinostomata</taxon>
        <taxon>Echinostomatoidea</taxon>
        <taxon>Fasciolidae</taxon>
        <taxon>Fasciolopsis</taxon>
    </lineage>
</organism>
<feature type="compositionally biased region" description="Basic and acidic residues" evidence="8">
    <location>
        <begin position="447"/>
        <end position="465"/>
    </location>
</feature>
<feature type="region of interest" description="Disordered" evidence="8">
    <location>
        <begin position="19"/>
        <end position="50"/>
    </location>
</feature>
<dbReference type="GO" id="GO:0005634">
    <property type="term" value="C:nucleus"/>
    <property type="evidence" value="ECO:0007669"/>
    <property type="project" value="UniProtKB-SubCell"/>
</dbReference>
<evidence type="ECO:0000313" key="12">
    <source>
        <dbReference type="Proteomes" id="UP000728185"/>
    </source>
</evidence>
<dbReference type="SUPFAM" id="SSF82199">
    <property type="entry name" value="SET domain"/>
    <property type="match status" value="1"/>
</dbReference>
<name>A0A8E0RMW4_9TREM</name>
<comment type="subcellular location">
    <subcellularLocation>
        <location evidence="1">Nucleus</location>
    </subcellularLocation>
</comment>
<evidence type="ECO:0000256" key="2">
    <source>
        <dbReference type="ARBA" id="ARBA00022603"/>
    </source>
</evidence>
<evidence type="ECO:0000256" key="8">
    <source>
        <dbReference type="SAM" id="MobiDB-lite"/>
    </source>
</evidence>
<feature type="domain" description="MBD" evidence="9">
    <location>
        <begin position="84"/>
        <end position="151"/>
    </location>
</feature>
<dbReference type="Gene3D" id="2.170.270.10">
    <property type="entry name" value="SET domain"/>
    <property type="match status" value="1"/>
</dbReference>
<dbReference type="InterPro" id="IPR051516">
    <property type="entry name" value="SETDB_methyltransferase"/>
</dbReference>
<keyword evidence="12" id="KW-1185">Reference proteome</keyword>
<feature type="region of interest" description="Disordered" evidence="8">
    <location>
        <begin position="576"/>
        <end position="626"/>
    </location>
</feature>
<comment type="caution">
    <text evidence="11">The sequence shown here is derived from an EMBL/GenBank/DDBJ whole genome shotgun (WGS) entry which is preliminary data.</text>
</comment>
<evidence type="ECO:0000313" key="11">
    <source>
        <dbReference type="EMBL" id="KAA0186692.1"/>
    </source>
</evidence>
<dbReference type="Pfam" id="PF01429">
    <property type="entry name" value="MBD"/>
    <property type="match status" value="1"/>
</dbReference>
<dbReference type="SMART" id="SM00468">
    <property type="entry name" value="PreSET"/>
    <property type="match status" value="1"/>
</dbReference>
<dbReference type="GO" id="GO:0003677">
    <property type="term" value="F:DNA binding"/>
    <property type="evidence" value="ECO:0007669"/>
    <property type="project" value="InterPro"/>
</dbReference>
<dbReference type="PANTHER" id="PTHR46024:SF1">
    <property type="entry name" value="HISTONE-LYSINE N-METHYLTRANSFERASE EGGLESS"/>
    <property type="match status" value="1"/>
</dbReference>
<evidence type="ECO:0000259" key="9">
    <source>
        <dbReference type="SMART" id="SM00391"/>
    </source>
</evidence>
<feature type="compositionally biased region" description="Basic and acidic residues" evidence="8">
    <location>
        <begin position="699"/>
        <end position="708"/>
    </location>
</feature>
<dbReference type="GO" id="GO:0010629">
    <property type="term" value="P:negative regulation of gene expression"/>
    <property type="evidence" value="ECO:0007669"/>
    <property type="project" value="TreeGrafter"/>
</dbReference>
<dbReference type="OrthoDB" id="5792673at2759"/>
<feature type="compositionally biased region" description="Polar residues" evidence="8">
    <location>
        <begin position="34"/>
        <end position="43"/>
    </location>
</feature>
<evidence type="ECO:0000256" key="7">
    <source>
        <dbReference type="ARBA" id="ARBA00023242"/>
    </source>
</evidence>
<evidence type="ECO:0000256" key="6">
    <source>
        <dbReference type="ARBA" id="ARBA00022833"/>
    </source>
</evidence>
<protein>
    <submittedName>
        <fullName evidence="11">Histone-lysine N-methyltransferase SETDB1-B</fullName>
    </submittedName>
</protein>
<feature type="region of interest" description="Disordered" evidence="8">
    <location>
        <begin position="688"/>
        <end position="710"/>
    </location>
</feature>
<dbReference type="GO" id="GO:0046974">
    <property type="term" value="F:histone H3K9 methyltransferase activity"/>
    <property type="evidence" value="ECO:0007669"/>
    <property type="project" value="TreeGrafter"/>
</dbReference>
<keyword evidence="2" id="KW-0489">Methyltransferase</keyword>
<keyword evidence="5" id="KW-0479">Metal-binding</keyword>
<dbReference type="InterPro" id="IPR046341">
    <property type="entry name" value="SET_dom_sf"/>
</dbReference>
<evidence type="ECO:0000256" key="4">
    <source>
        <dbReference type="ARBA" id="ARBA00022691"/>
    </source>
</evidence>
<keyword evidence="7" id="KW-0539">Nucleus</keyword>
<keyword evidence="6" id="KW-0862">Zinc</keyword>
<dbReference type="InterPro" id="IPR016177">
    <property type="entry name" value="DNA-bd_dom_sf"/>
</dbReference>
<dbReference type="PANTHER" id="PTHR46024">
    <property type="entry name" value="HISTONE-LYSINE N-METHYLTRANSFERASE EGGLESS"/>
    <property type="match status" value="1"/>
</dbReference>
<reference evidence="11" key="1">
    <citation type="submission" date="2019-05" db="EMBL/GenBank/DDBJ databases">
        <title>Annotation for the trematode Fasciolopsis buski.</title>
        <authorList>
            <person name="Choi Y.-J."/>
        </authorList>
    </citation>
    <scope>NUCLEOTIDE SEQUENCE</scope>
    <source>
        <strain evidence="11">HT</strain>
        <tissue evidence="11">Whole worm</tissue>
    </source>
</reference>
<dbReference type="InterPro" id="IPR007728">
    <property type="entry name" value="Pre-SET_dom"/>
</dbReference>
<evidence type="ECO:0000256" key="1">
    <source>
        <dbReference type="ARBA" id="ARBA00004123"/>
    </source>
</evidence>
<dbReference type="InterPro" id="IPR001739">
    <property type="entry name" value="Methyl_CpG_DNA-bd"/>
</dbReference>
<dbReference type="Gene3D" id="3.30.890.10">
    <property type="entry name" value="Methyl-cpg-binding Protein 2, Chain A"/>
    <property type="match status" value="1"/>
</dbReference>
<dbReference type="Proteomes" id="UP000728185">
    <property type="component" value="Unassembled WGS sequence"/>
</dbReference>
<proteinExistence type="predicted"/>
<feature type="region of interest" description="Disordered" evidence="8">
    <location>
        <begin position="349"/>
        <end position="383"/>
    </location>
</feature>
<sequence length="758" mass="84102">MFLFGKALADQSSLADLRSARKSATGNRDPKTLPHSTAQSKSGLDTRAATRRHTGSVNLAELESAGKVVSYLDHLFDKIETKPFAAVFLSYLLVGHPRENERRMIVYRAPCGRHLRSLHEVQRFLDRSNSQLTTDLFCFDPELIINSEFHAEKTLTNIADISYGKENIPVPCVNSVDNEVPGYIEYIPKRQPIDKVPLLQDDNFIVCCECTDNCRDRRRCACQQLTAQAAWSIHRRVIVTDVSDSSLLEESTNAIPSAVVTVVAITELYRTAYGPEYSCSKQAARSLRWYEAIRMGWGIRALHAIPKGTFLCTYAGAIYDENTAVQQGFDYGDEYQAELDYIETVEKPKDGYESMPEDPEENSSSEQIKSDSKLIKSRSTPSFSDMCEKAGRQLASLSRPSSTNSLSELGAVGQIDVYSDLSSISGSTLHDNGDTNRTRTKVMDTNQQKDDSERSKSIVDLKDSPSKSNLDSSVTLNSFQVTRGTNAVTQTSLEDKKIDVEINHSLNLQPVVDSPEIRRAGDHLANETLPGEVEQTVLNEHIVMNESTSDVQDSSASPGSSISNMVEQTSIGCEPSTMEDATQSVHSPDSAKSDPDQNIADTKRSNFSLSQKPARRSTEGVTKQVSLSENLRVERSELRPRRTCVKARSSSVPAEFWSLQNARSLLPMLDFDRIPFVRLSPIKSFDYLPEPESQPVGEPSEHSHDDRLVSTSSPGLIGEDPKHESVILIVFKILLHLFTLNCGTPFVDDFVNKVDPLV</sequence>
<dbReference type="GO" id="GO:0008270">
    <property type="term" value="F:zinc ion binding"/>
    <property type="evidence" value="ECO:0007669"/>
    <property type="project" value="InterPro"/>
</dbReference>
<dbReference type="GO" id="GO:0070828">
    <property type="term" value="P:heterochromatin organization"/>
    <property type="evidence" value="ECO:0007669"/>
    <property type="project" value="TreeGrafter"/>
</dbReference>
<accession>A0A8E0RMW4</accession>
<dbReference type="EMBL" id="LUCM01009614">
    <property type="protein sequence ID" value="KAA0186692.1"/>
    <property type="molecule type" value="Genomic_DNA"/>
</dbReference>
<dbReference type="AlphaFoldDB" id="A0A8E0RMW4"/>
<dbReference type="SMART" id="SM00391">
    <property type="entry name" value="MBD"/>
    <property type="match status" value="1"/>
</dbReference>
<feature type="region of interest" description="Disordered" evidence="8">
    <location>
        <begin position="423"/>
        <end position="472"/>
    </location>
</feature>
<keyword evidence="3" id="KW-0808">Transferase</keyword>